<dbReference type="PANTHER" id="PTHR33408:SF2">
    <property type="entry name" value="TRANSPOSASE DDE DOMAIN-CONTAINING PROTEIN"/>
    <property type="match status" value="1"/>
</dbReference>
<evidence type="ECO:0000313" key="3">
    <source>
        <dbReference type="Proteomes" id="UP000182192"/>
    </source>
</evidence>
<sequence length="67" mass="7876">MENITTEFGRQFRMNLSIQAEGVFGVNKQNYGFRRFLCRSKNKIRSEFLLLGLAYNIKKLLTKISEN</sequence>
<feature type="domain" description="Transposase DDE" evidence="1">
    <location>
        <begin position="2"/>
        <end position="61"/>
    </location>
</feature>
<evidence type="ECO:0000313" key="2">
    <source>
        <dbReference type="EMBL" id="SFC46708.1"/>
    </source>
</evidence>
<protein>
    <submittedName>
        <fullName evidence="2">Transposase DDE domain-containing protein</fullName>
    </submittedName>
</protein>
<gene>
    <name evidence="2" type="ORF">SAMN02910406_01769</name>
</gene>
<proteinExistence type="predicted"/>
<evidence type="ECO:0000259" key="1">
    <source>
        <dbReference type="Pfam" id="PF13751"/>
    </source>
</evidence>
<dbReference type="Proteomes" id="UP000182192">
    <property type="component" value="Unassembled WGS sequence"/>
</dbReference>
<dbReference type="Pfam" id="PF13751">
    <property type="entry name" value="DDE_Tnp_1_6"/>
    <property type="match status" value="1"/>
</dbReference>
<dbReference type="InterPro" id="IPR025668">
    <property type="entry name" value="Tnp_DDE_dom"/>
</dbReference>
<organism evidence="2 3">
    <name type="scientific">Ruminococcus albus</name>
    <dbReference type="NCBI Taxonomy" id="1264"/>
    <lineage>
        <taxon>Bacteria</taxon>
        <taxon>Bacillati</taxon>
        <taxon>Bacillota</taxon>
        <taxon>Clostridia</taxon>
        <taxon>Eubacteriales</taxon>
        <taxon>Oscillospiraceae</taxon>
        <taxon>Ruminococcus</taxon>
    </lineage>
</organism>
<name>A0A1I1JJD0_RUMAL</name>
<dbReference type="AlphaFoldDB" id="A0A1I1JJD0"/>
<dbReference type="PANTHER" id="PTHR33408">
    <property type="entry name" value="TRANSPOSASE"/>
    <property type="match status" value="1"/>
</dbReference>
<dbReference type="OrthoDB" id="9789070at2"/>
<reference evidence="2 3" key="1">
    <citation type="submission" date="2016-10" db="EMBL/GenBank/DDBJ databases">
        <authorList>
            <person name="de Groot N.N."/>
        </authorList>
    </citation>
    <scope>NUCLEOTIDE SEQUENCE [LARGE SCALE GENOMIC DNA]</scope>
    <source>
        <strain evidence="2 3">AR67</strain>
    </source>
</reference>
<dbReference type="EMBL" id="FOKQ01000013">
    <property type="protein sequence ID" value="SFC46708.1"/>
    <property type="molecule type" value="Genomic_DNA"/>
</dbReference>
<accession>A0A1I1JJD0</accession>